<reference evidence="14" key="1">
    <citation type="submission" date="2022-04" db="EMBL/GenBank/DDBJ databases">
        <title>Carnegiea gigantea Genome sequencing and assembly v2.</title>
        <authorList>
            <person name="Copetti D."/>
            <person name="Sanderson M.J."/>
            <person name="Burquez A."/>
            <person name="Wojciechowski M.F."/>
        </authorList>
    </citation>
    <scope>NUCLEOTIDE SEQUENCE</scope>
    <source>
        <strain evidence="14">SGP5-SGP5p</strain>
        <tissue evidence="14">Aerial part</tissue>
    </source>
</reference>
<evidence type="ECO:0000256" key="10">
    <source>
        <dbReference type="ARBA" id="ARBA00023180"/>
    </source>
</evidence>
<evidence type="ECO:0000256" key="3">
    <source>
        <dbReference type="ARBA" id="ARBA00022614"/>
    </source>
</evidence>
<evidence type="ECO:0000256" key="9">
    <source>
        <dbReference type="ARBA" id="ARBA00023170"/>
    </source>
</evidence>
<dbReference type="EMBL" id="JAKOGI010001420">
    <property type="protein sequence ID" value="KAJ8425714.1"/>
    <property type="molecule type" value="Genomic_DNA"/>
</dbReference>
<accession>A0A9Q1GUC9</accession>
<dbReference type="InterPro" id="IPR032675">
    <property type="entry name" value="LRR_dom_sf"/>
</dbReference>
<dbReference type="InterPro" id="IPR052451">
    <property type="entry name" value="Ser/Thr_kinase-like"/>
</dbReference>
<dbReference type="PANTHER" id="PTHR48008">
    <property type="entry name" value="LEUCINE-RICH REPEAT RECEPTOR-LIKE PROTEIN KINASE IMK3-RELATED"/>
    <property type="match status" value="1"/>
</dbReference>
<keyword evidence="4 11" id="KW-0812">Transmembrane</keyword>
<evidence type="ECO:0000256" key="2">
    <source>
        <dbReference type="ARBA" id="ARBA00009592"/>
    </source>
</evidence>
<organism evidence="14 15">
    <name type="scientific">Carnegiea gigantea</name>
    <dbReference type="NCBI Taxonomy" id="171969"/>
    <lineage>
        <taxon>Eukaryota</taxon>
        <taxon>Viridiplantae</taxon>
        <taxon>Streptophyta</taxon>
        <taxon>Embryophyta</taxon>
        <taxon>Tracheophyta</taxon>
        <taxon>Spermatophyta</taxon>
        <taxon>Magnoliopsida</taxon>
        <taxon>eudicotyledons</taxon>
        <taxon>Gunneridae</taxon>
        <taxon>Pentapetalae</taxon>
        <taxon>Caryophyllales</taxon>
        <taxon>Cactineae</taxon>
        <taxon>Cactaceae</taxon>
        <taxon>Cactoideae</taxon>
        <taxon>Echinocereeae</taxon>
        <taxon>Carnegiea</taxon>
    </lineage>
</organism>
<evidence type="ECO:0000256" key="8">
    <source>
        <dbReference type="ARBA" id="ARBA00023136"/>
    </source>
</evidence>
<evidence type="ECO:0000256" key="6">
    <source>
        <dbReference type="ARBA" id="ARBA00022737"/>
    </source>
</evidence>
<evidence type="ECO:0000313" key="14">
    <source>
        <dbReference type="EMBL" id="KAJ8425714.1"/>
    </source>
</evidence>
<dbReference type="Pfam" id="PF13855">
    <property type="entry name" value="LRR_8"/>
    <property type="match status" value="1"/>
</dbReference>
<feature type="domain" description="Protein kinase" evidence="13">
    <location>
        <begin position="510"/>
        <end position="783"/>
    </location>
</feature>
<dbReference type="GO" id="GO:0005524">
    <property type="term" value="F:ATP binding"/>
    <property type="evidence" value="ECO:0007669"/>
    <property type="project" value="InterPro"/>
</dbReference>
<keyword evidence="10" id="KW-0325">Glycoprotein</keyword>
<protein>
    <recommendedName>
        <fullName evidence="13">Protein kinase domain-containing protein</fullName>
    </recommendedName>
</protein>
<dbReference type="Gene3D" id="1.10.510.10">
    <property type="entry name" value="Transferase(Phosphotransferase) domain 1"/>
    <property type="match status" value="1"/>
</dbReference>
<evidence type="ECO:0000256" key="12">
    <source>
        <dbReference type="SAM" id="SignalP"/>
    </source>
</evidence>
<dbReference type="SUPFAM" id="SSF56112">
    <property type="entry name" value="Protein kinase-like (PK-like)"/>
    <property type="match status" value="1"/>
</dbReference>
<evidence type="ECO:0000256" key="5">
    <source>
        <dbReference type="ARBA" id="ARBA00022729"/>
    </source>
</evidence>
<evidence type="ECO:0000313" key="15">
    <source>
        <dbReference type="Proteomes" id="UP001153076"/>
    </source>
</evidence>
<dbReference type="FunFam" id="3.80.10.10:FF:000111">
    <property type="entry name" value="LRR receptor-like serine/threonine-protein kinase ERECTA"/>
    <property type="match status" value="1"/>
</dbReference>
<keyword evidence="8 11" id="KW-0472">Membrane</keyword>
<dbReference type="FunFam" id="3.80.10.10:FF:000062">
    <property type="entry name" value="protein STRUBBELIG-RECEPTOR FAMILY 3"/>
    <property type="match status" value="1"/>
</dbReference>
<dbReference type="PANTHER" id="PTHR48008:SF2">
    <property type="entry name" value="PROBABLY INACTIVE LEUCINE-RICH REPEAT RECEPTOR-LIKE PROTEIN KINASE IMK2"/>
    <property type="match status" value="1"/>
</dbReference>
<keyword evidence="15" id="KW-1185">Reference proteome</keyword>
<evidence type="ECO:0000256" key="11">
    <source>
        <dbReference type="SAM" id="Phobius"/>
    </source>
</evidence>
<feature type="signal peptide" evidence="12">
    <location>
        <begin position="1"/>
        <end position="39"/>
    </location>
</feature>
<comment type="caution">
    <text evidence="14">The sequence shown here is derived from an EMBL/GenBank/DDBJ whole genome shotgun (WGS) entry which is preliminary data.</text>
</comment>
<keyword evidence="9" id="KW-0675">Receptor</keyword>
<keyword evidence="5 12" id="KW-0732">Signal</keyword>
<name>A0A9Q1GUC9_9CARY</name>
<dbReference type="AlphaFoldDB" id="A0A9Q1GUC9"/>
<keyword evidence="3" id="KW-0433">Leucine-rich repeat</keyword>
<dbReference type="CDD" id="cd14066">
    <property type="entry name" value="STKc_IRAK"/>
    <property type="match status" value="1"/>
</dbReference>
<keyword evidence="7 11" id="KW-1133">Transmembrane helix</keyword>
<dbReference type="PRINTS" id="PR00019">
    <property type="entry name" value="LEURICHRPT"/>
</dbReference>
<dbReference type="Pfam" id="PF00560">
    <property type="entry name" value="LRR_1"/>
    <property type="match status" value="6"/>
</dbReference>
<dbReference type="GO" id="GO:0004672">
    <property type="term" value="F:protein kinase activity"/>
    <property type="evidence" value="ECO:0007669"/>
    <property type="project" value="InterPro"/>
</dbReference>
<dbReference type="InterPro" id="IPR000719">
    <property type="entry name" value="Prot_kinase_dom"/>
</dbReference>
<evidence type="ECO:0000256" key="7">
    <source>
        <dbReference type="ARBA" id="ARBA00022989"/>
    </source>
</evidence>
<dbReference type="Pfam" id="PF00069">
    <property type="entry name" value="Pkinase"/>
    <property type="match status" value="1"/>
</dbReference>
<evidence type="ECO:0000259" key="13">
    <source>
        <dbReference type="PROSITE" id="PS50011"/>
    </source>
</evidence>
<dbReference type="Pfam" id="PF08263">
    <property type="entry name" value="LRRNT_2"/>
    <property type="match status" value="1"/>
</dbReference>
<sequence length="792" mass="85660">MGNQHHRLKIKPTSKLHQLALFFILCFHIFILSTPSATGQQGDGMPVSLSNFQALQSIRLELIDPRGALQTWEGSRNGTCSGSWAGIKCIKGQVVAIHLPFKSLGGSISSKIGMLKELRRLSLHDNLIGGTIPSSLGSLPNLRGLYLFNNRLSGSIPPSLGNSSQLQSIDLSNNLLSGFVPPSLAGSPRIYRLNLSFNLLSGSVPPSSSLSPSLTFLALEHNNFSGLVPDTWGASLSKEGNRSYQLRSLTIDYNSLFGNIPHSLGKLGNLEVLSLSHNKINGTIPEEITDLLGLRVLDLSSNDLNGSFPKGSDRLKHLSTLNLKDNHLSGSIPPTIGNLSSIILLDLSLNNFSGPIPASLENLSNLTSFNVSYNKLSGKVPPRLSKKFNSTSFVGNLQLCGFSGSNPCPSPPPVAQGPSPSIMPKKHNRKLSVKDKLLILMGSLLAILLLLSCVLVYCLIRKRAASNDTNGKSPRGEVAAAASRDEAGPDGGKLVLFDGAFVFTTDDLLSATAETMGKSPYGTMYKATLEDGTKVVVKRLREKLAKSPKEFEKETVALGRIRHTNVLPLRAYYLGPKGEKLLVFDYLSKGTLSSFLHARAPETIVDWAVRMKITMGIMRGLNHLHTRENLVHGNLTSTDVYLDEQNNPKIANYGLHRLMADSAELVTTAGSSGYRAPELPTTKQATTKTDIYSLGVIMLELLTGKPPSEGSEGSDLPQWVASMVKDERTNEVFDLELMRDVSTTGDEMLNTLKLALHLVDPSPEARPEAQQVLEQLEEINPKLVAEATEGSA</sequence>
<proteinExistence type="inferred from homology"/>
<dbReference type="InterPro" id="IPR011009">
    <property type="entry name" value="Kinase-like_dom_sf"/>
</dbReference>
<gene>
    <name evidence="14" type="ORF">Cgig2_009485</name>
</gene>
<dbReference type="Gene3D" id="3.30.200.20">
    <property type="entry name" value="Phosphorylase Kinase, domain 1"/>
    <property type="match status" value="1"/>
</dbReference>
<keyword evidence="6" id="KW-0677">Repeat</keyword>
<evidence type="ECO:0000256" key="4">
    <source>
        <dbReference type="ARBA" id="ARBA00022692"/>
    </source>
</evidence>
<feature type="transmembrane region" description="Helical" evidence="11">
    <location>
        <begin position="437"/>
        <end position="460"/>
    </location>
</feature>
<evidence type="ECO:0000256" key="1">
    <source>
        <dbReference type="ARBA" id="ARBA00004167"/>
    </source>
</evidence>
<dbReference type="Proteomes" id="UP001153076">
    <property type="component" value="Unassembled WGS sequence"/>
</dbReference>
<dbReference type="OrthoDB" id="1890790at2759"/>
<dbReference type="GO" id="GO:0016020">
    <property type="term" value="C:membrane"/>
    <property type="evidence" value="ECO:0007669"/>
    <property type="project" value="UniProtKB-SubCell"/>
</dbReference>
<dbReference type="PROSITE" id="PS50011">
    <property type="entry name" value="PROTEIN_KINASE_DOM"/>
    <property type="match status" value="1"/>
</dbReference>
<dbReference type="SUPFAM" id="SSF52058">
    <property type="entry name" value="L domain-like"/>
    <property type="match status" value="1"/>
</dbReference>
<dbReference type="InterPro" id="IPR001611">
    <property type="entry name" value="Leu-rich_rpt"/>
</dbReference>
<dbReference type="InterPro" id="IPR013210">
    <property type="entry name" value="LRR_N_plant-typ"/>
</dbReference>
<dbReference type="Gene3D" id="3.80.10.10">
    <property type="entry name" value="Ribonuclease Inhibitor"/>
    <property type="match status" value="3"/>
</dbReference>
<comment type="subcellular location">
    <subcellularLocation>
        <location evidence="1">Membrane</location>
        <topology evidence="1">Single-pass membrane protein</topology>
    </subcellularLocation>
</comment>
<comment type="similarity">
    <text evidence="2">Belongs to the RLP family.</text>
</comment>
<dbReference type="InterPro" id="IPR003591">
    <property type="entry name" value="Leu-rich_rpt_typical-subtyp"/>
</dbReference>
<feature type="chain" id="PRO_5040154675" description="Protein kinase domain-containing protein" evidence="12">
    <location>
        <begin position="40"/>
        <end position="792"/>
    </location>
</feature>
<dbReference type="SMART" id="SM00369">
    <property type="entry name" value="LRR_TYP"/>
    <property type="match status" value="6"/>
</dbReference>